<evidence type="ECO:0000313" key="3">
    <source>
        <dbReference type="Proteomes" id="UP001610446"/>
    </source>
</evidence>
<organism evidence="2 3">
    <name type="scientific">Aspergillus pseudoustus</name>
    <dbReference type="NCBI Taxonomy" id="1810923"/>
    <lineage>
        <taxon>Eukaryota</taxon>
        <taxon>Fungi</taxon>
        <taxon>Dikarya</taxon>
        <taxon>Ascomycota</taxon>
        <taxon>Pezizomycotina</taxon>
        <taxon>Eurotiomycetes</taxon>
        <taxon>Eurotiomycetidae</taxon>
        <taxon>Eurotiales</taxon>
        <taxon>Aspergillaceae</taxon>
        <taxon>Aspergillus</taxon>
        <taxon>Aspergillus subgen. Nidulantes</taxon>
    </lineage>
</organism>
<dbReference type="EMBL" id="JBFXLU010000104">
    <property type="protein sequence ID" value="KAL2841895.1"/>
    <property type="molecule type" value="Genomic_DNA"/>
</dbReference>
<evidence type="ECO:0000313" key="2">
    <source>
        <dbReference type="EMBL" id="KAL2841895.1"/>
    </source>
</evidence>
<feature type="compositionally biased region" description="Acidic residues" evidence="1">
    <location>
        <begin position="374"/>
        <end position="384"/>
    </location>
</feature>
<feature type="compositionally biased region" description="Pro residues" evidence="1">
    <location>
        <begin position="1"/>
        <end position="10"/>
    </location>
</feature>
<feature type="compositionally biased region" description="Low complexity" evidence="1">
    <location>
        <begin position="161"/>
        <end position="174"/>
    </location>
</feature>
<feature type="region of interest" description="Disordered" evidence="1">
    <location>
        <begin position="332"/>
        <end position="384"/>
    </location>
</feature>
<reference evidence="2 3" key="1">
    <citation type="submission" date="2024-07" db="EMBL/GenBank/DDBJ databases">
        <title>Section-level genome sequencing and comparative genomics of Aspergillus sections Usti and Cavernicolus.</title>
        <authorList>
            <consortium name="Lawrence Berkeley National Laboratory"/>
            <person name="Nybo J.L."/>
            <person name="Vesth T.C."/>
            <person name="Theobald S."/>
            <person name="Frisvad J.C."/>
            <person name="Larsen T.O."/>
            <person name="Kjaerboelling I."/>
            <person name="Rothschild-Mancinelli K."/>
            <person name="Lyhne E.K."/>
            <person name="Kogle M.E."/>
            <person name="Barry K."/>
            <person name="Clum A."/>
            <person name="Na H."/>
            <person name="Ledsgaard L."/>
            <person name="Lin J."/>
            <person name="Lipzen A."/>
            <person name="Kuo A."/>
            <person name="Riley R."/>
            <person name="Mondo S."/>
            <person name="Labutti K."/>
            <person name="Haridas S."/>
            <person name="Pangalinan J."/>
            <person name="Salamov A.A."/>
            <person name="Simmons B.A."/>
            <person name="Magnuson J.K."/>
            <person name="Chen J."/>
            <person name="Drula E."/>
            <person name="Henrissat B."/>
            <person name="Wiebenga A."/>
            <person name="Lubbers R.J."/>
            <person name="Gomes A.C."/>
            <person name="Makela M.R."/>
            <person name="Stajich J."/>
            <person name="Grigoriev I.V."/>
            <person name="Mortensen U.H."/>
            <person name="De Vries R.P."/>
            <person name="Baker S.E."/>
            <person name="Andersen M.R."/>
        </authorList>
    </citation>
    <scope>NUCLEOTIDE SEQUENCE [LARGE SCALE GENOMIC DNA]</scope>
    <source>
        <strain evidence="2 3">CBS 123904</strain>
    </source>
</reference>
<protein>
    <submittedName>
        <fullName evidence="2">Uncharacterized protein</fullName>
    </submittedName>
</protein>
<evidence type="ECO:0000256" key="1">
    <source>
        <dbReference type="SAM" id="MobiDB-lite"/>
    </source>
</evidence>
<feature type="compositionally biased region" description="Acidic residues" evidence="1">
    <location>
        <begin position="347"/>
        <end position="363"/>
    </location>
</feature>
<dbReference type="Proteomes" id="UP001610446">
    <property type="component" value="Unassembled WGS sequence"/>
</dbReference>
<comment type="caution">
    <text evidence="2">The sequence shown here is derived from an EMBL/GenBank/DDBJ whole genome shotgun (WGS) entry which is preliminary data.</text>
</comment>
<feature type="region of interest" description="Disordered" evidence="1">
    <location>
        <begin position="1"/>
        <end position="61"/>
    </location>
</feature>
<accession>A0ABR4JPF6</accession>
<proteinExistence type="predicted"/>
<feature type="region of interest" description="Disordered" evidence="1">
    <location>
        <begin position="123"/>
        <end position="182"/>
    </location>
</feature>
<gene>
    <name evidence="2" type="ORF">BJY01DRAFT_249306</name>
</gene>
<feature type="compositionally biased region" description="Gly residues" evidence="1">
    <location>
        <begin position="126"/>
        <end position="142"/>
    </location>
</feature>
<name>A0ABR4JPF6_9EURO</name>
<sequence length="384" mass="40730">MKRRAPPPSPLDLALSSITNLRPNGAVGGVAPGHKPKKQTNHNPGPSTNSHPQANVISSSDASAYTNLNLNPYASAEAYAQSKRSADGTDRTEGERSYDETFQLGMARFWALKAQALKEPFVPASEGGGGGEAVGGGAGSSGDMGPSVEWITTSQIPLPPLSQSQSQSNRQPSAPLTPETTPLNNDAIAQILSVLKPSCPKSQAWVQAHHAAKVAQEQLRVKMREREGLRKQVLQKLRDKTLNALSNANASKEEVREVLEMLPAREEVNKGDGVADADLEMDKIVAGSGIPGALGNLDLGGDGAQQKQFVRVSEAHAKLQKVLREIEEMKRATGSLAGSDGGAGEEASVEEDGVDGEDECEYGSDDKESIENFSENEDEMDLVS</sequence>
<keyword evidence="3" id="KW-1185">Reference proteome</keyword>
<feature type="compositionally biased region" description="Polar residues" evidence="1">
    <location>
        <begin position="41"/>
        <end position="61"/>
    </location>
</feature>